<reference evidence="3 4" key="1">
    <citation type="submission" date="2016-03" db="EMBL/GenBank/DDBJ databases">
        <title>Cyphomyrmex costatus WGS genome.</title>
        <authorList>
            <person name="Nygaard S."/>
            <person name="Hu H."/>
            <person name="Boomsma J."/>
            <person name="Zhang G."/>
        </authorList>
    </citation>
    <scope>NUCLEOTIDE SEQUENCE [LARGE SCALE GENOMIC DNA]</scope>
    <source>
        <strain evidence="3">MS0001</strain>
        <tissue evidence="3">Whole body</tissue>
    </source>
</reference>
<feature type="region of interest" description="Disordered" evidence="1">
    <location>
        <begin position="1"/>
        <end position="24"/>
    </location>
</feature>
<keyword evidence="4" id="KW-1185">Reference proteome</keyword>
<evidence type="ECO:0000259" key="2">
    <source>
        <dbReference type="Pfam" id="PF26634"/>
    </source>
</evidence>
<gene>
    <name evidence="3" type="ORF">ALC62_01893</name>
</gene>
<name>A0A151INY4_9HYME</name>
<dbReference type="InterPro" id="IPR058520">
    <property type="entry name" value="DUF8207"/>
</dbReference>
<evidence type="ECO:0000256" key="1">
    <source>
        <dbReference type="SAM" id="MobiDB-lite"/>
    </source>
</evidence>
<evidence type="ECO:0000313" key="3">
    <source>
        <dbReference type="EMBL" id="KYN07145.1"/>
    </source>
</evidence>
<dbReference type="Proteomes" id="UP000078542">
    <property type="component" value="Unassembled WGS sequence"/>
</dbReference>
<dbReference type="Pfam" id="PF26634">
    <property type="entry name" value="DUF8207"/>
    <property type="match status" value="1"/>
</dbReference>
<sequence>MSNVREKIARETEKTSESIRKKHRALKTDSRYPIKIREPRDFASSLGLLSLKYVEPILRGHNESGIDHVYGAYLDKDGLILGNKRFDVDDADNIIIDSVRYAAQWGQNGFARTN</sequence>
<protein>
    <recommendedName>
        <fullName evidence="2">DUF8207 domain-containing protein</fullName>
    </recommendedName>
</protein>
<dbReference type="EMBL" id="KQ976911">
    <property type="protein sequence ID" value="KYN07145.1"/>
    <property type="molecule type" value="Genomic_DNA"/>
</dbReference>
<evidence type="ECO:0000313" key="4">
    <source>
        <dbReference type="Proteomes" id="UP000078542"/>
    </source>
</evidence>
<feature type="compositionally biased region" description="Basic and acidic residues" evidence="1">
    <location>
        <begin position="1"/>
        <end position="19"/>
    </location>
</feature>
<feature type="domain" description="DUF8207" evidence="2">
    <location>
        <begin position="66"/>
        <end position="103"/>
    </location>
</feature>
<proteinExistence type="predicted"/>
<dbReference type="AlphaFoldDB" id="A0A151INY4"/>
<accession>A0A151INY4</accession>
<organism evidence="3 4">
    <name type="scientific">Cyphomyrmex costatus</name>
    <dbReference type="NCBI Taxonomy" id="456900"/>
    <lineage>
        <taxon>Eukaryota</taxon>
        <taxon>Metazoa</taxon>
        <taxon>Ecdysozoa</taxon>
        <taxon>Arthropoda</taxon>
        <taxon>Hexapoda</taxon>
        <taxon>Insecta</taxon>
        <taxon>Pterygota</taxon>
        <taxon>Neoptera</taxon>
        <taxon>Endopterygota</taxon>
        <taxon>Hymenoptera</taxon>
        <taxon>Apocrita</taxon>
        <taxon>Aculeata</taxon>
        <taxon>Formicoidea</taxon>
        <taxon>Formicidae</taxon>
        <taxon>Myrmicinae</taxon>
        <taxon>Cyphomyrmex</taxon>
    </lineage>
</organism>
<dbReference type="STRING" id="456900.A0A151INY4"/>